<dbReference type="OrthoDB" id="6352295at2759"/>
<dbReference type="PANTHER" id="PTHR34769:SF1">
    <property type="entry name" value="RNA POLYMERASE I AND III SUBUNIT D"/>
    <property type="match status" value="1"/>
</dbReference>
<feature type="non-terminal residue" evidence="2">
    <location>
        <position position="162"/>
    </location>
</feature>
<feature type="compositionally biased region" description="Polar residues" evidence="1">
    <location>
        <begin position="94"/>
        <end position="107"/>
    </location>
</feature>
<reference evidence="2" key="1">
    <citation type="thesis" date="2021" institute="BYU ScholarsArchive" country="Provo, UT, USA">
        <title>Applications of and Algorithms for Genome Assembly and Genomic Analyses with an Emphasis on Marine Teleosts.</title>
        <authorList>
            <person name="Pickett B.D."/>
        </authorList>
    </citation>
    <scope>NUCLEOTIDE SEQUENCE</scope>
    <source>
        <strain evidence="2">HI-2016</strain>
    </source>
</reference>
<keyword evidence="3" id="KW-1185">Reference proteome</keyword>
<sequence>MTEENDLERRAVEELLSEAARAKVRAETMGPAGWVKCPLRSTNKRFLLNTLRPTLQRRPGSSATGQSEARDRRQWVEPRSGTQKGVQSRDRSRSPNTSLQRDSNPTTARRPHTDQPAADPATVPSAGNRSDPLASLPNVAIPLGSSATGLQQLQYCTSCFLH</sequence>
<name>A0A8T2MYC4_9TELE</name>
<evidence type="ECO:0000313" key="2">
    <source>
        <dbReference type="EMBL" id="KAG9330658.1"/>
    </source>
</evidence>
<evidence type="ECO:0000313" key="3">
    <source>
        <dbReference type="Proteomes" id="UP000824540"/>
    </source>
</evidence>
<evidence type="ECO:0000256" key="1">
    <source>
        <dbReference type="SAM" id="MobiDB-lite"/>
    </source>
</evidence>
<dbReference type="Proteomes" id="UP000824540">
    <property type="component" value="Unassembled WGS sequence"/>
</dbReference>
<dbReference type="EMBL" id="JAFBMS010000505">
    <property type="protein sequence ID" value="KAG9330658.1"/>
    <property type="molecule type" value="Genomic_DNA"/>
</dbReference>
<gene>
    <name evidence="2" type="ORF">JZ751_023425</name>
</gene>
<dbReference type="PANTHER" id="PTHR34769">
    <property type="entry name" value="RCG42593, ISOFORM CRA_A"/>
    <property type="match status" value="1"/>
</dbReference>
<dbReference type="AlphaFoldDB" id="A0A8T2MYC4"/>
<comment type="caution">
    <text evidence="2">The sequence shown here is derived from an EMBL/GenBank/DDBJ whole genome shotgun (WGS) entry which is preliminary data.</text>
</comment>
<accession>A0A8T2MYC4</accession>
<feature type="region of interest" description="Disordered" evidence="1">
    <location>
        <begin position="50"/>
        <end position="133"/>
    </location>
</feature>
<protein>
    <submittedName>
        <fullName evidence="2">Uncharacterized protein</fullName>
    </submittedName>
</protein>
<proteinExistence type="predicted"/>
<dbReference type="InterPro" id="IPR038948">
    <property type="entry name" value="POLR1D-like"/>
</dbReference>
<organism evidence="2 3">
    <name type="scientific">Albula glossodonta</name>
    <name type="common">roundjaw bonefish</name>
    <dbReference type="NCBI Taxonomy" id="121402"/>
    <lineage>
        <taxon>Eukaryota</taxon>
        <taxon>Metazoa</taxon>
        <taxon>Chordata</taxon>
        <taxon>Craniata</taxon>
        <taxon>Vertebrata</taxon>
        <taxon>Euteleostomi</taxon>
        <taxon>Actinopterygii</taxon>
        <taxon>Neopterygii</taxon>
        <taxon>Teleostei</taxon>
        <taxon>Albuliformes</taxon>
        <taxon>Albulidae</taxon>
        <taxon>Albula</taxon>
    </lineage>
</organism>